<name>A0A517V7L3_9PLAN</name>
<keyword evidence="2" id="KW-1185">Reference proteome</keyword>
<evidence type="ECO:0000313" key="2">
    <source>
        <dbReference type="Proteomes" id="UP000316855"/>
    </source>
</evidence>
<sequence length="150" mass="16578">MSDLSRREAVKLVAGLGIGMGTLAAQDAAGAETTQAEDKMLQDALANPSRFMFTAQRTFKTNSPGYRLIFTSAVRKPTDPKEGVSMLPASMRIFRANADQDEFTRKGGLYWKCDKEAGQIQFRNPGGLIMVVYDQDGTVNCYSLFYDVRC</sequence>
<proteinExistence type="predicted"/>
<evidence type="ECO:0000313" key="1">
    <source>
        <dbReference type="EMBL" id="QDT88972.1"/>
    </source>
</evidence>
<dbReference type="AlphaFoldDB" id="A0A517V7L3"/>
<dbReference type="RefSeq" id="WP_145224092.1">
    <property type="nucleotide sequence ID" value="NZ_CP036343.1"/>
</dbReference>
<accession>A0A517V7L3</accession>
<protein>
    <submittedName>
        <fullName evidence="1">Uncharacterized protein</fullName>
    </submittedName>
</protein>
<dbReference type="InterPro" id="IPR006311">
    <property type="entry name" value="TAT_signal"/>
</dbReference>
<dbReference type="KEGG" id="gax:Pan161_05910"/>
<gene>
    <name evidence="1" type="ORF">Pan161_05910</name>
</gene>
<organism evidence="1 2">
    <name type="scientific">Gimesia algae</name>
    <dbReference type="NCBI Taxonomy" id="2527971"/>
    <lineage>
        <taxon>Bacteria</taxon>
        <taxon>Pseudomonadati</taxon>
        <taxon>Planctomycetota</taxon>
        <taxon>Planctomycetia</taxon>
        <taxon>Planctomycetales</taxon>
        <taxon>Planctomycetaceae</taxon>
        <taxon>Gimesia</taxon>
    </lineage>
</organism>
<dbReference type="Proteomes" id="UP000316855">
    <property type="component" value="Chromosome"/>
</dbReference>
<dbReference type="EMBL" id="CP036343">
    <property type="protein sequence ID" value="QDT88972.1"/>
    <property type="molecule type" value="Genomic_DNA"/>
</dbReference>
<reference evidence="1 2" key="1">
    <citation type="submission" date="2019-02" db="EMBL/GenBank/DDBJ databases">
        <title>Deep-cultivation of Planctomycetes and their phenomic and genomic characterization uncovers novel biology.</title>
        <authorList>
            <person name="Wiegand S."/>
            <person name="Jogler M."/>
            <person name="Boedeker C."/>
            <person name="Pinto D."/>
            <person name="Vollmers J."/>
            <person name="Rivas-Marin E."/>
            <person name="Kohn T."/>
            <person name="Peeters S.H."/>
            <person name="Heuer A."/>
            <person name="Rast P."/>
            <person name="Oberbeckmann S."/>
            <person name="Bunk B."/>
            <person name="Jeske O."/>
            <person name="Meyerdierks A."/>
            <person name="Storesund J.E."/>
            <person name="Kallscheuer N."/>
            <person name="Luecker S."/>
            <person name="Lage O.M."/>
            <person name="Pohl T."/>
            <person name="Merkel B.J."/>
            <person name="Hornburger P."/>
            <person name="Mueller R.-W."/>
            <person name="Bruemmer F."/>
            <person name="Labrenz M."/>
            <person name="Spormann A.M."/>
            <person name="Op den Camp H."/>
            <person name="Overmann J."/>
            <person name="Amann R."/>
            <person name="Jetten M.S.M."/>
            <person name="Mascher T."/>
            <person name="Medema M.H."/>
            <person name="Devos D.P."/>
            <person name="Kaster A.-K."/>
            <person name="Ovreas L."/>
            <person name="Rohde M."/>
            <person name="Galperin M.Y."/>
            <person name="Jogler C."/>
        </authorList>
    </citation>
    <scope>NUCLEOTIDE SEQUENCE [LARGE SCALE GENOMIC DNA]</scope>
    <source>
        <strain evidence="1 2">Pan161</strain>
    </source>
</reference>
<dbReference type="PROSITE" id="PS51318">
    <property type="entry name" value="TAT"/>
    <property type="match status" value="1"/>
</dbReference>
<dbReference type="OrthoDB" id="289273at2"/>